<dbReference type="STRING" id="1441469.A0A225AIW9"/>
<keyword evidence="8 16" id="KW-0812">Transmembrane</keyword>
<evidence type="ECO:0000313" key="17">
    <source>
        <dbReference type="EMBL" id="OKL57098.1"/>
    </source>
</evidence>
<name>A0A225AIW9_TALAT</name>
<dbReference type="EMBL" id="LFMY01000012">
    <property type="protein sequence ID" value="OKL57098.1"/>
    <property type="molecule type" value="Genomic_DNA"/>
</dbReference>
<dbReference type="OrthoDB" id="4769at2759"/>
<dbReference type="EC" id="2.4.1.256" evidence="4"/>
<keyword evidence="10 16" id="KW-1133">Transmembrane helix</keyword>
<comment type="subcellular location">
    <subcellularLocation>
        <location evidence="1">Endoplasmic reticulum membrane</location>
        <topology evidence="1">Multi-pass membrane protein</topology>
    </subcellularLocation>
</comment>
<feature type="transmembrane region" description="Helical" evidence="16">
    <location>
        <begin position="141"/>
        <end position="169"/>
    </location>
</feature>
<dbReference type="UniPathway" id="UPA00378"/>
<feature type="compositionally biased region" description="Basic and acidic residues" evidence="15">
    <location>
        <begin position="463"/>
        <end position="477"/>
    </location>
</feature>
<evidence type="ECO:0000256" key="2">
    <source>
        <dbReference type="ARBA" id="ARBA00004922"/>
    </source>
</evidence>
<keyword evidence="11 16" id="KW-0472">Membrane</keyword>
<evidence type="ECO:0000256" key="1">
    <source>
        <dbReference type="ARBA" id="ARBA00004477"/>
    </source>
</evidence>
<dbReference type="InterPro" id="IPR016900">
    <property type="entry name" value="Alg10"/>
</dbReference>
<dbReference type="GO" id="GO:0005789">
    <property type="term" value="C:endoplasmic reticulum membrane"/>
    <property type="evidence" value="ECO:0007669"/>
    <property type="project" value="UniProtKB-SubCell"/>
</dbReference>
<evidence type="ECO:0000256" key="9">
    <source>
        <dbReference type="ARBA" id="ARBA00022824"/>
    </source>
</evidence>
<feature type="transmembrane region" description="Helical" evidence="16">
    <location>
        <begin position="370"/>
        <end position="396"/>
    </location>
</feature>
<evidence type="ECO:0000256" key="14">
    <source>
        <dbReference type="ARBA" id="ARBA00048064"/>
    </source>
</evidence>
<feature type="transmembrane region" description="Helical" evidence="16">
    <location>
        <begin position="12"/>
        <end position="28"/>
    </location>
</feature>
<comment type="catalytic activity">
    <reaction evidence="14">
        <text>an alpha-D-Glc-(1-&gt;3)-alpha-D-Glc-(1-&gt;3)-alpha-D-Man-(1-&gt;2)-alpha-D-Man-(1-&gt;2)-alpha-D-Man-(1-&gt;3)-[alpha-D-Man-(1-&gt;2)-alpha-D-Man-(1-&gt;3)-[alpha-D-Man-(1-&gt;2)-alpha-D-Man-(1-&gt;6)]-alpha-D-Man-(1-&gt;6)]-beta-D-Man-(1-&gt;4)-beta-D-GlcNAc-(1-&gt;4)-alpha-D-GlcNAc-diphospho-di-trans,poly-cis-dolichol + a di-trans,poly-cis-dolichyl beta-D-glucosyl phosphate = a alpha-D-Glc-(1-&gt;2)-alpha-D-Glc-(1-&gt;3)-alpha-D-Glc-(1-&gt;3)-alpha-D-Man-(1-&gt;2)-alpha-D-Man-(1-&gt;2)-alpha-D-Man-(1-&gt;3)-[alpha-D-Man-(1-&gt;2)-alpha-D-Man-(1-&gt;3)-[alpha-D-Man-(1-&gt;2)-alpha-D-Man-(1-&gt;6)]-alpha-D-Man-(1-&gt;6)]-beta-D-Man-(1-&gt;4)-beta-D-GlcNAc-(1-&gt;4)-alpha-D-GlcNAc-diphospho-di-trans,poly-cis-dolichol + a di-trans,poly-cis-dolichyl phosphate + H(+)</text>
        <dbReference type="Rhea" id="RHEA:29543"/>
        <dbReference type="Rhea" id="RHEA-COMP:19498"/>
        <dbReference type="Rhea" id="RHEA-COMP:19502"/>
        <dbReference type="Rhea" id="RHEA-COMP:19512"/>
        <dbReference type="Rhea" id="RHEA-COMP:19522"/>
        <dbReference type="ChEBI" id="CHEBI:15378"/>
        <dbReference type="ChEBI" id="CHEBI:57525"/>
        <dbReference type="ChEBI" id="CHEBI:57683"/>
        <dbReference type="ChEBI" id="CHEBI:132522"/>
        <dbReference type="ChEBI" id="CHEBI:132523"/>
        <dbReference type="EC" id="2.4.1.256"/>
    </reaction>
    <physiologicalReaction direction="left-to-right" evidence="14">
        <dbReference type="Rhea" id="RHEA:29544"/>
    </physiologicalReaction>
</comment>
<evidence type="ECO:0000256" key="10">
    <source>
        <dbReference type="ARBA" id="ARBA00022989"/>
    </source>
</evidence>
<evidence type="ECO:0000256" key="13">
    <source>
        <dbReference type="ARBA" id="ARBA00044727"/>
    </source>
</evidence>
<comment type="caution">
    <text evidence="17">The sequence shown here is derived from an EMBL/GenBank/DDBJ whole genome shotgun (WGS) entry which is preliminary data.</text>
</comment>
<dbReference type="RefSeq" id="XP_020117219.1">
    <property type="nucleotide sequence ID" value="XM_020262463.1"/>
</dbReference>
<comment type="similarity">
    <text evidence="3">Belongs to the ALG10 glucosyltransferase family.</text>
</comment>
<protein>
    <recommendedName>
        <fullName evidence="5">Dol-P-Glc:Glc(2)Man(9)GlcNAc(2)-PP-Dol alpha-1,2-glucosyltransferase</fullName>
        <ecNumber evidence="4">2.4.1.256</ecNumber>
    </recommendedName>
    <alternativeName>
        <fullName evidence="12">Asparagine-linked glycosylation protein 10</fullName>
    </alternativeName>
</protein>
<dbReference type="AlphaFoldDB" id="A0A225AIW9"/>
<feature type="transmembrane region" description="Helical" evidence="16">
    <location>
        <begin position="326"/>
        <end position="349"/>
    </location>
</feature>
<organism evidence="17 18">
    <name type="scientific">Talaromyces atroroseus</name>
    <dbReference type="NCBI Taxonomy" id="1441469"/>
    <lineage>
        <taxon>Eukaryota</taxon>
        <taxon>Fungi</taxon>
        <taxon>Dikarya</taxon>
        <taxon>Ascomycota</taxon>
        <taxon>Pezizomycotina</taxon>
        <taxon>Eurotiomycetes</taxon>
        <taxon>Eurotiomycetidae</taxon>
        <taxon>Eurotiales</taxon>
        <taxon>Trichocomaceae</taxon>
        <taxon>Talaromyces</taxon>
        <taxon>Talaromyces sect. Trachyspermi</taxon>
    </lineage>
</organism>
<evidence type="ECO:0000256" key="15">
    <source>
        <dbReference type="SAM" id="MobiDB-lite"/>
    </source>
</evidence>
<evidence type="ECO:0000256" key="5">
    <source>
        <dbReference type="ARBA" id="ARBA00018512"/>
    </source>
</evidence>
<dbReference type="PANTHER" id="PTHR12989:SF10">
    <property type="entry name" value="DOL-P-GLC:GLC(2)MAN(9)GLCNAC(2)-PP-DOL ALPHA-1,2-GLUCOSYLTRANSFERASE-RELATED"/>
    <property type="match status" value="1"/>
</dbReference>
<proteinExistence type="inferred from homology"/>
<keyword evidence="9" id="KW-0256">Endoplasmic reticulum</keyword>
<comment type="pathway">
    <text evidence="2">Protein modification; protein glycosylation.</text>
</comment>
<feature type="transmembrane region" description="Helical" evidence="16">
    <location>
        <begin position="416"/>
        <end position="439"/>
    </location>
</feature>
<evidence type="ECO:0000256" key="6">
    <source>
        <dbReference type="ARBA" id="ARBA00022676"/>
    </source>
</evidence>
<dbReference type="PANTHER" id="PTHR12989">
    <property type="entry name" value="ALPHA-1,2-GLUCOSYLTRANSFERASE ALG10"/>
    <property type="match status" value="1"/>
</dbReference>
<comment type="function">
    <text evidence="13">Dol-P-Glc:Glc(2)Man(9)GlcNAc(2)-PP-Dol alpha-1,2-glucosyltransferase that operates in the biosynthetic pathway of dolichol-linked oligosaccharides, the glycan precursors employed in protein asparagine (N)-glycosylation. The assembly of dolichol-linked oligosaccharides begins on the cytosolic side of the endoplasmic reticulum membrane and finishes in its lumen. The sequential addition of sugars to dolichol pyrophosphate produces dolichol-linked oligosaccharides containing fourteen sugars, including two GlcNAcs, nine mannoses and three glucoses. Once assembled, the oligosaccharide is transferred from the lipid to nascent proteins by oligosaccharyltransferases. In the lumen of the endoplasmic reticulum, adds the third and last glucose residue from dolichyl phosphate glucose (Dol-P-Glc) onto the lipid-linked oligosaccharide intermediate Glc(2)Man(9)GlcNAc(2)-PP-Dol to produce Glc(3)Man(9)GlcNAc(2)-PP-Dol.</text>
</comment>
<sequence>MSSPQPETGLTLAGRYLVPFVLLSLLLWRKLVNDVVQEPYLDEVFHVGQAQAYWGNDWFHWDPKITTPPGLYVWSYILCAGLLLLQGSPKEVGVTELRSTNLAAAGFILPWRIQTLLDLLRKERNTRASGAWLSHTVLNICLFPPLFFFSGLYYTDLLAVLVVIEAYIWDTKRSDSNGLKKTVGGALRGHASLQTFTFLAIGCIALVFRQTNIFWVSVFMGGLEVVRTIRQNTKSCENTGPLDIISKSFQAELYDPLVAEASLFDYFKTSLSLACAALSQLPLIVASIIPHLIILAAFGAFVLWNGSVVLGHKEFHTASIHIPQMLYIWPYFIFFSWPLILIAVINVIIPRRFLPKVFDYRLSNHRRFPGILTALAVTPLMLAAVHFNTIVHPFTLADNRHYVFYVFRLLTRHHPAVKYAIVPIYFLCAWAVLASFGFFSTPAPKVKFAPLPTEQDTAPAQLESEKLSKRKEKEAKRQQKKQASKQQPTTKKTTKSITAKEKEQQQQQPTQVLTPELLAKIQAHVLQRQQQRDQEQIRVSFVLIWLAATTLSLITAPLVEPRYFIIPWVLWRVHLPRQQTPEVFRRQQQQSESSGVEPFKAQIFTALPQIMETVWFLIINAVTGYAFLYKGFEWPQEPGMVQRFMW</sequence>
<feature type="compositionally biased region" description="Low complexity" evidence="15">
    <location>
        <begin position="484"/>
        <end position="497"/>
    </location>
</feature>
<feature type="transmembrane region" description="Helical" evidence="16">
    <location>
        <begin position="189"/>
        <end position="208"/>
    </location>
</feature>
<keyword evidence="7 17" id="KW-0808">Transferase</keyword>
<evidence type="ECO:0000256" key="12">
    <source>
        <dbReference type="ARBA" id="ARBA00032069"/>
    </source>
</evidence>
<evidence type="ECO:0000256" key="16">
    <source>
        <dbReference type="SAM" id="Phobius"/>
    </source>
</evidence>
<accession>A0A225AIW9</accession>
<dbReference type="Proteomes" id="UP000214365">
    <property type="component" value="Unassembled WGS sequence"/>
</dbReference>
<keyword evidence="6" id="KW-0328">Glycosyltransferase</keyword>
<dbReference type="Pfam" id="PF04922">
    <property type="entry name" value="DIE2_ALG10"/>
    <property type="match status" value="1"/>
</dbReference>
<dbReference type="GO" id="GO:0006488">
    <property type="term" value="P:dolichol-linked oligosaccharide biosynthetic process"/>
    <property type="evidence" value="ECO:0007669"/>
    <property type="project" value="InterPro"/>
</dbReference>
<gene>
    <name evidence="17" type="ORF">UA08_07556</name>
</gene>
<feature type="transmembrane region" description="Helical" evidence="16">
    <location>
        <begin position="281"/>
        <end position="306"/>
    </location>
</feature>
<feature type="region of interest" description="Disordered" evidence="15">
    <location>
        <begin position="459"/>
        <end position="510"/>
    </location>
</feature>
<evidence type="ECO:0000313" key="18">
    <source>
        <dbReference type="Proteomes" id="UP000214365"/>
    </source>
</evidence>
<evidence type="ECO:0000256" key="7">
    <source>
        <dbReference type="ARBA" id="ARBA00022679"/>
    </source>
</evidence>
<evidence type="ECO:0000256" key="3">
    <source>
        <dbReference type="ARBA" id="ARBA00010600"/>
    </source>
</evidence>
<evidence type="ECO:0000256" key="8">
    <source>
        <dbReference type="ARBA" id="ARBA00022692"/>
    </source>
</evidence>
<reference evidence="17 18" key="1">
    <citation type="submission" date="2015-06" db="EMBL/GenBank/DDBJ databases">
        <title>Talaromyces atroroseus IBT 11181 draft genome.</title>
        <authorList>
            <person name="Rasmussen K.B."/>
            <person name="Rasmussen S."/>
            <person name="Petersen B."/>
            <person name="Sicheritz-Ponten T."/>
            <person name="Mortensen U.H."/>
            <person name="Thrane U."/>
        </authorList>
    </citation>
    <scope>NUCLEOTIDE SEQUENCE [LARGE SCALE GENOMIC DNA]</scope>
    <source>
        <strain evidence="17 18">IBT 11181</strain>
    </source>
</reference>
<keyword evidence="18" id="KW-1185">Reference proteome</keyword>
<feature type="transmembrane region" description="Helical" evidence="16">
    <location>
        <begin position="537"/>
        <end position="559"/>
    </location>
</feature>
<dbReference type="GO" id="GO:0106073">
    <property type="term" value="F:dolichyl pyrophosphate Glc2Man9GlcNAc2 alpha-1,2-glucosyltransferase activity"/>
    <property type="evidence" value="ECO:0007669"/>
    <property type="project" value="UniProtKB-EC"/>
</dbReference>
<feature type="transmembrane region" description="Helical" evidence="16">
    <location>
        <begin position="614"/>
        <end position="632"/>
    </location>
</feature>
<evidence type="ECO:0000256" key="4">
    <source>
        <dbReference type="ARBA" id="ARBA00011967"/>
    </source>
</evidence>
<dbReference type="GeneID" id="31007312"/>
<evidence type="ECO:0000256" key="11">
    <source>
        <dbReference type="ARBA" id="ARBA00023136"/>
    </source>
</evidence>